<sequence length="243" mass="24739">MKMNKLFASVATAAVALSAIAPATIANAATGVNGDNIKLNDSNSDQVAEANSGTNAVANSYASVNVVEDTLSLDRVPDFNFNPAVAGSDAVLKNNLNNSGKAADGNKDGVLQITDSRADSSTGDEGLGFKLALGMGKMNDTSTGSAATNPGFALNLPTVTSDGLSTVGHKTVTFGANTIKANDAAKTVIDAPKNEGKGNFVFNFQDQDGITMTVPQNTPKGSYAAELTWTLSTDVDPSTVGSN</sequence>
<dbReference type="Proteomes" id="UP000831947">
    <property type="component" value="Chromosome"/>
</dbReference>
<reference evidence="3 4" key="1">
    <citation type="journal article" date="2022" name="Int. J. Syst. Evol. Microbiol.">
        <title>Apilactobacillus apisilvae sp. nov., Nicolia spurrieriana gen. nov. sp. nov., Bombilactobacillus folatiphilus sp. nov. and Bombilactobacillus thymidiniphilus sp. nov., four new lactic acid bacterial isolates from stingless bees Tetragonula carbonaria and Austroplebeia australis.</title>
        <authorList>
            <person name="Oliphant S.A."/>
            <person name="Watson-Haigh N.S."/>
            <person name="Sumby K.M."/>
            <person name="Gardner J."/>
            <person name="Groom S."/>
            <person name="Jiranek V."/>
        </authorList>
    </citation>
    <scope>NUCLEOTIDE SEQUENCE [LARGE SCALE GENOMIC DNA]</scope>
    <source>
        <strain evidence="3 4">SG4_A1</strain>
    </source>
</reference>
<evidence type="ECO:0000313" key="4">
    <source>
        <dbReference type="Proteomes" id="UP000831947"/>
    </source>
</evidence>
<evidence type="ECO:0000313" key="3">
    <source>
        <dbReference type="EMBL" id="UQS83209.1"/>
    </source>
</evidence>
<dbReference type="Pfam" id="PF13731">
    <property type="entry name" value="WxL"/>
    <property type="match status" value="1"/>
</dbReference>
<feature type="domain" description="WxL" evidence="2">
    <location>
        <begin position="68"/>
        <end position="233"/>
    </location>
</feature>
<dbReference type="EMBL" id="CP093365">
    <property type="protein sequence ID" value="UQS83209.1"/>
    <property type="molecule type" value="Genomic_DNA"/>
</dbReference>
<dbReference type="InterPro" id="IPR027994">
    <property type="entry name" value="WxL_dom"/>
</dbReference>
<accession>A0ABY4PBT4</accession>
<organism evidence="3 4">
    <name type="scientific">Bombilactobacillus thymidiniphilus</name>
    <dbReference type="NCBI Taxonomy" id="2923363"/>
    <lineage>
        <taxon>Bacteria</taxon>
        <taxon>Bacillati</taxon>
        <taxon>Bacillota</taxon>
        <taxon>Bacilli</taxon>
        <taxon>Lactobacillales</taxon>
        <taxon>Lactobacillaceae</taxon>
        <taxon>Bombilactobacillus</taxon>
    </lineage>
</organism>
<keyword evidence="4" id="KW-1185">Reference proteome</keyword>
<feature type="chain" id="PRO_5046879533" evidence="1">
    <location>
        <begin position="29"/>
        <end position="243"/>
    </location>
</feature>
<feature type="signal peptide" evidence="1">
    <location>
        <begin position="1"/>
        <end position="28"/>
    </location>
</feature>
<gene>
    <name evidence="3" type="ORF">MOO47_05325</name>
</gene>
<evidence type="ECO:0000256" key="1">
    <source>
        <dbReference type="SAM" id="SignalP"/>
    </source>
</evidence>
<dbReference type="RefSeq" id="WP_249512435.1">
    <property type="nucleotide sequence ID" value="NZ_CP093365.1"/>
</dbReference>
<keyword evidence="1" id="KW-0732">Signal</keyword>
<name>A0ABY4PBT4_9LACO</name>
<proteinExistence type="predicted"/>
<evidence type="ECO:0000259" key="2">
    <source>
        <dbReference type="Pfam" id="PF13731"/>
    </source>
</evidence>
<protein>
    <submittedName>
        <fullName evidence="3">WxL domain-containing protein</fullName>
    </submittedName>
</protein>